<protein>
    <submittedName>
        <fullName evidence="1">Uncharacterized protein</fullName>
    </submittedName>
</protein>
<proteinExistence type="predicted"/>
<sequence length="146" mass="15810">MAFQARPVSPVGVQLDSGMGCDILAGNNIGVAEEVDQPMEIRALLKAAAECLLEVEIAFLQRALEDLYEGICLSLFEVSCQILMLLLGWGGFLFLGLGLLFTPSGLLGLFFQGRGNLSQFGLQDSESMGIGILLFIWEEVKDHGKD</sequence>
<evidence type="ECO:0000313" key="1">
    <source>
        <dbReference type="EMBL" id="KAJ9063759.1"/>
    </source>
</evidence>
<name>A0ACC2SMW2_9FUNG</name>
<comment type="caution">
    <text evidence="1">The sequence shown here is derived from an EMBL/GenBank/DDBJ whole genome shotgun (WGS) entry which is preliminary data.</text>
</comment>
<organism evidence="1 2">
    <name type="scientific">Entomophthora muscae</name>
    <dbReference type="NCBI Taxonomy" id="34485"/>
    <lineage>
        <taxon>Eukaryota</taxon>
        <taxon>Fungi</taxon>
        <taxon>Fungi incertae sedis</taxon>
        <taxon>Zoopagomycota</taxon>
        <taxon>Entomophthoromycotina</taxon>
        <taxon>Entomophthoromycetes</taxon>
        <taxon>Entomophthorales</taxon>
        <taxon>Entomophthoraceae</taxon>
        <taxon>Entomophthora</taxon>
    </lineage>
</organism>
<dbReference type="Proteomes" id="UP001165960">
    <property type="component" value="Unassembled WGS sequence"/>
</dbReference>
<evidence type="ECO:0000313" key="2">
    <source>
        <dbReference type="Proteomes" id="UP001165960"/>
    </source>
</evidence>
<accession>A0ACC2SMW2</accession>
<reference evidence="1" key="1">
    <citation type="submission" date="2022-04" db="EMBL/GenBank/DDBJ databases">
        <title>Genome of the entomopathogenic fungus Entomophthora muscae.</title>
        <authorList>
            <person name="Elya C."/>
            <person name="Lovett B.R."/>
            <person name="Lee E."/>
            <person name="Macias A.M."/>
            <person name="Hajek A.E."/>
            <person name="De Bivort B.L."/>
            <person name="Kasson M.T."/>
            <person name="De Fine Licht H.H."/>
            <person name="Stajich J.E."/>
        </authorList>
    </citation>
    <scope>NUCLEOTIDE SEQUENCE</scope>
    <source>
        <strain evidence="1">Berkeley</strain>
    </source>
</reference>
<keyword evidence="2" id="KW-1185">Reference proteome</keyword>
<gene>
    <name evidence="1" type="ORF">DSO57_1037649</name>
</gene>
<dbReference type="EMBL" id="QTSX02004676">
    <property type="protein sequence ID" value="KAJ9063759.1"/>
    <property type="molecule type" value="Genomic_DNA"/>
</dbReference>